<reference evidence="1 2" key="1">
    <citation type="submission" date="2020-08" db="EMBL/GenBank/DDBJ databases">
        <title>Sphingobacterium sp. DN00404 isolated from aquaculture water.</title>
        <authorList>
            <person name="Zhang M."/>
        </authorList>
    </citation>
    <scope>NUCLEOTIDE SEQUENCE [LARGE SCALE GENOMIC DNA]</scope>
    <source>
        <strain evidence="1 2">KCTC 32294</strain>
    </source>
</reference>
<sequence>MIKSLQIVLIVVLFANCSKDALQQIIVEQPNSFVLSISEASELTYQIKANDKIGINGTAYPVLYNSLVSLYDVPVEPEYLIYYPSNAEFSADNMLKFSLPETQKYVKGGVDPAGYPLYSLTDNEGLDSMTMSPVCGGLKLIVPANDQFSAITSVSITSETDILIGAVQVNGENGQLDLVEEGASTKVTLKGEIDISAGQELFIALPPVAFSDVLDVKFTTLKGMGTCTIDLTGQHIESGKLLAVDLENINWMAKTDYYGKANSVIVAPGTASVTVDCTPYYTTSVRYTYENRPNEDEDKQPRSAKMLWNDVSPDFVSDVALAVDGKSFTAQLNGQRGNAVIAIYDQEDPDATGANILWSFHIWVTETNEIQMETNGKGNTYTILDRNLGAVSATPGDWRSIGTLYQWGRKDPFVSTGSMGQNSNATMYNRNGTVSLPVVAGGATTGTIEYATQNPTRFIRSSQTGSSTGSRPFRYAHDWLYYADDALWGNPEGFNFPAFSTLSKSVYDPSPAGYMVAPVDVWLKASSGTDKAASIFADAEWDATNLGYRVQHNGQESWCTIGGWRSRSNGNLSNANSTGYYWSSSVSGAVNANAWYMSINSGGVTLKGANSRANSSSIRPVKITY</sequence>
<organism evidence="1 2">
    <name type="scientific">Sphingobacterium arenae</name>
    <dbReference type="NCBI Taxonomy" id="1280598"/>
    <lineage>
        <taxon>Bacteria</taxon>
        <taxon>Pseudomonadati</taxon>
        <taxon>Bacteroidota</taxon>
        <taxon>Sphingobacteriia</taxon>
        <taxon>Sphingobacteriales</taxon>
        <taxon>Sphingobacteriaceae</taxon>
        <taxon>Sphingobacterium</taxon>
    </lineage>
</organism>
<name>A0ABR7Y073_9SPHI</name>
<evidence type="ECO:0008006" key="3">
    <source>
        <dbReference type="Google" id="ProtNLM"/>
    </source>
</evidence>
<gene>
    <name evidence="1" type="ORF">H8B17_03830</name>
</gene>
<dbReference type="Proteomes" id="UP000606494">
    <property type="component" value="Unassembled WGS sequence"/>
</dbReference>
<dbReference type="RefSeq" id="WP_190307817.1">
    <property type="nucleotide sequence ID" value="NZ_JACNYK010000001.1"/>
</dbReference>
<dbReference type="EMBL" id="JACNYK010000001">
    <property type="protein sequence ID" value="MBD1424703.1"/>
    <property type="molecule type" value="Genomic_DNA"/>
</dbReference>
<accession>A0ABR7Y073</accession>
<proteinExistence type="predicted"/>
<comment type="caution">
    <text evidence="1">The sequence shown here is derived from an EMBL/GenBank/DDBJ whole genome shotgun (WGS) entry which is preliminary data.</text>
</comment>
<keyword evidence="2" id="KW-1185">Reference proteome</keyword>
<protein>
    <recommendedName>
        <fullName evidence="3">Fibrobacter succinogenes major paralogous domain-containing protein</fullName>
    </recommendedName>
</protein>
<evidence type="ECO:0000313" key="1">
    <source>
        <dbReference type="EMBL" id="MBD1424703.1"/>
    </source>
</evidence>
<evidence type="ECO:0000313" key="2">
    <source>
        <dbReference type="Proteomes" id="UP000606494"/>
    </source>
</evidence>